<reference evidence="4" key="2">
    <citation type="submission" date="2025-09" db="UniProtKB">
        <authorList>
            <consortium name="Ensembl"/>
        </authorList>
    </citation>
    <scope>IDENTIFICATION</scope>
</reference>
<dbReference type="InterPro" id="IPR036390">
    <property type="entry name" value="WH_DNA-bd_sf"/>
</dbReference>
<evidence type="ECO:0000313" key="5">
    <source>
        <dbReference type="Proteomes" id="UP000694523"/>
    </source>
</evidence>
<dbReference type="InterPro" id="IPR036388">
    <property type="entry name" value="WH-like_DNA-bd_sf"/>
</dbReference>
<proteinExistence type="inferred from homology"/>
<keyword evidence="5" id="KW-1185">Reference proteome</keyword>
<dbReference type="GO" id="GO:0035556">
    <property type="term" value="P:intracellular signal transduction"/>
    <property type="evidence" value="ECO:0007669"/>
    <property type="project" value="InterPro"/>
</dbReference>
<organism evidence="4 5">
    <name type="scientific">Neogobius melanostomus</name>
    <name type="common">round goby</name>
    <dbReference type="NCBI Taxonomy" id="47308"/>
    <lineage>
        <taxon>Eukaryota</taxon>
        <taxon>Metazoa</taxon>
        <taxon>Chordata</taxon>
        <taxon>Craniata</taxon>
        <taxon>Vertebrata</taxon>
        <taxon>Euteleostomi</taxon>
        <taxon>Actinopterygii</taxon>
        <taxon>Neopterygii</taxon>
        <taxon>Teleostei</taxon>
        <taxon>Neoteleostei</taxon>
        <taxon>Acanthomorphata</taxon>
        <taxon>Gobiaria</taxon>
        <taxon>Gobiiformes</taxon>
        <taxon>Gobioidei</taxon>
        <taxon>Gobiidae</taxon>
        <taxon>Benthophilinae</taxon>
        <taxon>Neogobiini</taxon>
        <taxon>Neogobius</taxon>
    </lineage>
</organism>
<accession>A0A8C6UP36</accession>
<dbReference type="Proteomes" id="UP000694523">
    <property type="component" value="Unplaced"/>
</dbReference>
<dbReference type="PANTHER" id="PTHR16206:SF9">
    <property type="entry name" value="DEP DOMAIN-CONTAINING PROTEIN 7"/>
    <property type="match status" value="1"/>
</dbReference>
<dbReference type="CDD" id="cd04405">
    <property type="entry name" value="RhoGAP_BRCC3-like"/>
    <property type="match status" value="1"/>
</dbReference>
<dbReference type="InterPro" id="IPR000591">
    <property type="entry name" value="DEP_dom"/>
</dbReference>
<dbReference type="SUPFAM" id="SSF46785">
    <property type="entry name" value="Winged helix' DNA-binding domain"/>
    <property type="match status" value="1"/>
</dbReference>
<dbReference type="PROSITE" id="PS50186">
    <property type="entry name" value="DEP"/>
    <property type="match status" value="1"/>
</dbReference>
<protein>
    <recommendedName>
        <fullName evidence="2">DEP domain-containing protein 7</fullName>
    </recommendedName>
</protein>
<sequence>MASIKERAAALNLEEKLCVRPNSGQVIKPVNNCLLWSSLIVYLKSTVTIKTRRVHIKAHSDCFLGSEAVDVVAEHLKLSKKFEEVNVTREKVICVCQALLDCNVFEVPGTKPLGKGKKQVFQDSKRSLYRFIGGHNPSVDELERGVLAVGIQAFFCSEKSEEQTTSHVEMPVASETDCLTLKASMVSPSGSQTELKLPQTLVDEVWQELTLLRLLNLVEIPVLDGILQCSPSPRSPQKTHQLTTTNLDLAHSSNHLDRKVLKAFKDSQDDEWLYAALDCLDFLPDQSVVDLSRKLPHCFSEVEIQKPSYEQPLLSSSNLDNYKLLVYGALSKHYSHTDRAPLLPQHMTDIYKAITELLVTAKLDTALEALQLCLKLLLPNSREELRRLLTFMALAVEPQAIRLEMEVENRLAIKRSFSRAILHCKDLTKEKEDIMVVFMLCNIQEIFKIPGALHKEVSDKLALLVQGQQTDVTGSTFCQQVPKRTYVNSTKTTTNNELWKLLDSINVNVQISNKERKRLLGQFYQAHPEVFNQYFGDSAASIL</sequence>
<reference evidence="4" key="1">
    <citation type="submission" date="2025-08" db="UniProtKB">
        <authorList>
            <consortium name="Ensembl"/>
        </authorList>
    </citation>
    <scope>IDENTIFICATION</scope>
</reference>
<dbReference type="PANTHER" id="PTHR16206">
    <property type="entry name" value="DEP DOMAIN-CONTAINING"/>
    <property type="match status" value="1"/>
</dbReference>
<dbReference type="SMART" id="SM00049">
    <property type="entry name" value="DEP"/>
    <property type="match status" value="1"/>
</dbReference>
<evidence type="ECO:0000256" key="2">
    <source>
        <dbReference type="ARBA" id="ARBA00040225"/>
    </source>
</evidence>
<evidence type="ECO:0000259" key="3">
    <source>
        <dbReference type="PROSITE" id="PS50186"/>
    </source>
</evidence>
<evidence type="ECO:0000313" key="4">
    <source>
        <dbReference type="Ensembl" id="ENSNMLP00000038313.1"/>
    </source>
</evidence>
<name>A0A8C6UP36_9GOBI</name>
<dbReference type="Pfam" id="PF00610">
    <property type="entry name" value="DEP"/>
    <property type="match status" value="1"/>
</dbReference>
<dbReference type="Ensembl" id="ENSNMLT00000042654.1">
    <property type="protein sequence ID" value="ENSNMLP00000038313.1"/>
    <property type="gene ID" value="ENSNMLG00000023662.1"/>
</dbReference>
<dbReference type="Gene3D" id="1.10.10.10">
    <property type="entry name" value="Winged helix-like DNA-binding domain superfamily/Winged helix DNA-binding domain"/>
    <property type="match status" value="1"/>
</dbReference>
<feature type="domain" description="DEP" evidence="3">
    <location>
        <begin position="43"/>
        <end position="133"/>
    </location>
</feature>
<evidence type="ECO:0000256" key="1">
    <source>
        <dbReference type="ARBA" id="ARBA00037970"/>
    </source>
</evidence>
<dbReference type="AlphaFoldDB" id="A0A8C6UP36"/>
<comment type="similarity">
    <text evidence="1">Belongs to the DEPDC7 family.</text>
</comment>